<evidence type="ECO:0000313" key="1">
    <source>
        <dbReference type="EMBL" id="ABO08949.1"/>
    </source>
</evidence>
<protein>
    <submittedName>
        <fullName evidence="1">Uncharacterized protein</fullName>
    </submittedName>
</protein>
<accession>A3MWD2</accession>
<dbReference type="HOGENOM" id="CLU_2911676_0_0_2"/>
<proteinExistence type="predicted"/>
<dbReference type="KEGG" id="pcl:Pcal_1530"/>
<sequence>MVNVAVNLYIDEVLLSDYVVGKLCIIILDAKRGLWRFCNEDTVRQSAFRLLSCLKLSSPTQ</sequence>
<dbReference type="eggNOG" id="arCOG04017">
    <property type="taxonomic scope" value="Archaea"/>
</dbReference>
<organism evidence="1 2">
    <name type="scientific">Pyrobaculum calidifontis (strain DSM 21063 / JCM 11548 / VA1)</name>
    <dbReference type="NCBI Taxonomy" id="410359"/>
    <lineage>
        <taxon>Archaea</taxon>
        <taxon>Thermoproteota</taxon>
        <taxon>Thermoprotei</taxon>
        <taxon>Thermoproteales</taxon>
        <taxon>Thermoproteaceae</taxon>
        <taxon>Pyrobaculum</taxon>
    </lineage>
</organism>
<reference evidence="1" key="1">
    <citation type="submission" date="2007-02" db="EMBL/GenBank/DDBJ databases">
        <title>Complete sequence of Pyrobaculum calidifontis JCM 11548.</title>
        <authorList>
            <consortium name="US DOE Joint Genome Institute"/>
            <person name="Copeland A."/>
            <person name="Lucas S."/>
            <person name="Lapidus A."/>
            <person name="Barry K."/>
            <person name="Glavina del Rio T."/>
            <person name="Dalin E."/>
            <person name="Tice H."/>
            <person name="Pitluck S."/>
            <person name="Chain P."/>
            <person name="Malfatti S."/>
            <person name="Shin M."/>
            <person name="Vergez L."/>
            <person name="Schmutz J."/>
            <person name="Larimer F."/>
            <person name="Land M."/>
            <person name="Hauser L."/>
            <person name="Kyrpides N."/>
            <person name="Mikhailova N."/>
            <person name="Cozen A.E."/>
            <person name="Fitz-Gibbon S.T."/>
            <person name="House C.H."/>
            <person name="Saltikov C."/>
            <person name="Lowe T.M."/>
            <person name="Richardson P."/>
        </authorList>
    </citation>
    <scope>NUCLEOTIDE SEQUENCE [LARGE SCALE GENOMIC DNA]</scope>
    <source>
        <strain evidence="1">JCM 11548</strain>
    </source>
</reference>
<keyword evidence="2" id="KW-1185">Reference proteome</keyword>
<name>A3MWD2_PYRCJ</name>
<dbReference type="EMBL" id="CP000561">
    <property type="protein sequence ID" value="ABO08949.1"/>
    <property type="molecule type" value="Genomic_DNA"/>
</dbReference>
<dbReference type="STRING" id="410359.Pcal_1530"/>
<dbReference type="Proteomes" id="UP000001431">
    <property type="component" value="Chromosome"/>
</dbReference>
<dbReference type="AlphaFoldDB" id="A3MWD2"/>
<gene>
    <name evidence="1" type="ordered locus">Pcal_1530</name>
</gene>
<evidence type="ECO:0000313" key="2">
    <source>
        <dbReference type="Proteomes" id="UP000001431"/>
    </source>
</evidence>